<evidence type="ECO:0000259" key="10">
    <source>
        <dbReference type="Pfam" id="PF13231"/>
    </source>
</evidence>
<dbReference type="Pfam" id="PF24878">
    <property type="entry name" value="YkcB_C"/>
    <property type="match status" value="1"/>
</dbReference>
<evidence type="ECO:0000256" key="4">
    <source>
        <dbReference type="ARBA" id="ARBA00022679"/>
    </source>
</evidence>
<evidence type="ECO:0000256" key="3">
    <source>
        <dbReference type="ARBA" id="ARBA00022676"/>
    </source>
</evidence>
<keyword evidence="7 9" id="KW-0472">Membrane</keyword>
<comment type="caution">
    <text evidence="12">The sequence shown here is derived from an EMBL/GenBank/DDBJ whole genome shotgun (WGS) entry which is preliminary data.</text>
</comment>
<dbReference type="GO" id="GO:0016763">
    <property type="term" value="F:pentosyltransferase activity"/>
    <property type="evidence" value="ECO:0007669"/>
    <property type="project" value="TreeGrafter"/>
</dbReference>
<dbReference type="PANTHER" id="PTHR33908:SF3">
    <property type="entry name" value="UNDECAPRENYL PHOSPHATE-ALPHA-4-AMINO-4-DEOXY-L-ARABINOSE ARABINOSYL TRANSFERASE"/>
    <property type="match status" value="1"/>
</dbReference>
<feature type="transmembrane region" description="Helical" evidence="9">
    <location>
        <begin position="407"/>
        <end position="424"/>
    </location>
</feature>
<evidence type="ECO:0000256" key="1">
    <source>
        <dbReference type="ARBA" id="ARBA00004651"/>
    </source>
</evidence>
<dbReference type="GO" id="GO:0010041">
    <property type="term" value="P:response to iron(III) ion"/>
    <property type="evidence" value="ECO:0007669"/>
    <property type="project" value="TreeGrafter"/>
</dbReference>
<dbReference type="InterPro" id="IPR038731">
    <property type="entry name" value="RgtA/B/C-like"/>
</dbReference>
<evidence type="ECO:0000313" key="12">
    <source>
        <dbReference type="EMBL" id="GCF07136.1"/>
    </source>
</evidence>
<evidence type="ECO:0000256" key="2">
    <source>
        <dbReference type="ARBA" id="ARBA00022475"/>
    </source>
</evidence>
<dbReference type="Pfam" id="PF13231">
    <property type="entry name" value="PMT_2"/>
    <property type="match status" value="1"/>
</dbReference>
<dbReference type="RefSeq" id="WP_149400170.1">
    <property type="nucleotide sequence ID" value="NZ_BIXY01000006.1"/>
</dbReference>
<gene>
    <name evidence="12" type="ORF">KDI_07000</name>
</gene>
<feature type="transmembrane region" description="Helical" evidence="9">
    <location>
        <begin position="59"/>
        <end position="79"/>
    </location>
</feature>
<evidence type="ECO:0000256" key="5">
    <source>
        <dbReference type="ARBA" id="ARBA00022692"/>
    </source>
</evidence>
<organism evidence="12 13">
    <name type="scientific">Dictyobacter arantiisoli</name>
    <dbReference type="NCBI Taxonomy" id="2014874"/>
    <lineage>
        <taxon>Bacteria</taxon>
        <taxon>Bacillati</taxon>
        <taxon>Chloroflexota</taxon>
        <taxon>Ktedonobacteria</taxon>
        <taxon>Ktedonobacterales</taxon>
        <taxon>Dictyobacteraceae</taxon>
        <taxon>Dictyobacter</taxon>
    </lineage>
</organism>
<evidence type="ECO:0000313" key="13">
    <source>
        <dbReference type="Proteomes" id="UP000322530"/>
    </source>
</evidence>
<feature type="transmembrane region" description="Helical" evidence="9">
    <location>
        <begin position="112"/>
        <end position="131"/>
    </location>
</feature>
<keyword evidence="3 12" id="KW-0328">Glycosyltransferase</keyword>
<reference evidence="12 13" key="1">
    <citation type="submission" date="2019-01" db="EMBL/GenBank/DDBJ databases">
        <title>Draft genome sequence of Dictyobacter sp. Uno17.</title>
        <authorList>
            <person name="Wang C.M."/>
            <person name="Zheng Y."/>
            <person name="Sakai Y."/>
            <person name="Abe K."/>
            <person name="Yokota A."/>
            <person name="Yabe S."/>
        </authorList>
    </citation>
    <scope>NUCLEOTIDE SEQUENCE [LARGE SCALE GENOMIC DNA]</scope>
    <source>
        <strain evidence="12 13">Uno17</strain>
    </source>
</reference>
<keyword evidence="4 12" id="KW-0808">Transferase</keyword>
<comment type="subcellular location">
    <subcellularLocation>
        <location evidence="1">Cell membrane</location>
        <topology evidence="1">Multi-pass membrane protein</topology>
    </subcellularLocation>
</comment>
<keyword evidence="6 9" id="KW-1133">Transmembrane helix</keyword>
<feature type="transmembrane region" description="Helical" evidence="9">
    <location>
        <begin position="218"/>
        <end position="238"/>
    </location>
</feature>
<feature type="transmembrane region" description="Helical" evidence="9">
    <location>
        <begin position="579"/>
        <end position="600"/>
    </location>
</feature>
<dbReference type="PANTHER" id="PTHR33908">
    <property type="entry name" value="MANNOSYLTRANSFERASE YKCB-RELATED"/>
    <property type="match status" value="1"/>
</dbReference>
<dbReference type="AlphaFoldDB" id="A0A5A5T7F4"/>
<keyword evidence="5 9" id="KW-0812">Transmembrane</keyword>
<dbReference type="InterPro" id="IPR050297">
    <property type="entry name" value="LipidA_mod_glycosyltrf_83"/>
</dbReference>
<dbReference type="GO" id="GO:0005886">
    <property type="term" value="C:plasma membrane"/>
    <property type="evidence" value="ECO:0007669"/>
    <property type="project" value="UniProtKB-SubCell"/>
</dbReference>
<evidence type="ECO:0000256" key="8">
    <source>
        <dbReference type="SAM" id="MobiDB-lite"/>
    </source>
</evidence>
<feature type="transmembrane region" description="Helical" evidence="9">
    <location>
        <begin position="502"/>
        <end position="521"/>
    </location>
</feature>
<feature type="transmembrane region" description="Helical" evidence="9">
    <location>
        <begin position="527"/>
        <end position="546"/>
    </location>
</feature>
<feature type="transmembrane region" description="Helical" evidence="9">
    <location>
        <begin position="311"/>
        <end position="331"/>
    </location>
</feature>
<accession>A0A5A5T7F4</accession>
<feature type="domain" description="Glycosyltransferase RgtA/B/C/D-like" evidence="10">
    <location>
        <begin position="170"/>
        <end position="327"/>
    </location>
</feature>
<feature type="transmembrane region" description="Helical" evidence="9">
    <location>
        <begin position="190"/>
        <end position="212"/>
    </location>
</feature>
<sequence length="786" mass="85620">MSESESPSVPAPGQQIPENSESPRIDIIGILTAAGAVIGLLCGLIAVSTVYSWDSPQVLGSFLVAVELTLVFLINEQFVSRPILRWKKQRQNAEVSSGLEDQKQANSVLTHWSNLALLGILFLSAFFYFCQISQNNLGNIYYAATVKSMSMSWHNFFFVSFEPGGFIAMDKPPISLWLQVVSVKIFRFSGVSLMLPLALAGIASVAVLYHLVKRAFGVPAGLIAALFLALMPVSVVASRATTMDGLLTLDILLASWALIKAAEKGSLGWLLTSAVILGLGFNIKMMEAYLVLPAFILLYLRAAPKRRRVRLAHIVLAILVIAVVSFSWSFIVDSFPASQRPYVGSSGNDTEVGLGLGNNGVERPLGAILGLLISGVSSSSSSANIIGKLYVLAGGPLRLLTTLGDQVSWLLPLAVIGLFAFIWQKREVSTEKGVHVKRLSRQQQAFIFWGAWFIIQAIFFTLDVLVQSYYLVVLAPSIAALASIGIIELWHAYRKPGWRGWLLPFGFALTALLHAFLIAPFASYNYWLTPIIVAVLLIVVILLVWFRLARPAQVFQQEPEVVAGAAPLKPGWQLPGAHIAFSGIVFASGIITILLAPTLWSVSTIQHPANGLVPVAGPARSAASDPFILLLQGVVDYAQVDPQLVNYLETHQESQHDMVATSTSLAAAPFVLQSGRNVMPLGGFNGNDEIFTVNKLKQQIASGRVRYFWLSSFFLSSTQIDQLTPRLRTVMKELEQVQANNANYQLLNWVSRNCTVVTADQWGRSKSDTGDPASGKPVLYDCATIH</sequence>
<dbReference type="GO" id="GO:0009103">
    <property type="term" value="P:lipopolysaccharide biosynthetic process"/>
    <property type="evidence" value="ECO:0007669"/>
    <property type="project" value="UniProtKB-ARBA"/>
</dbReference>
<name>A0A5A5T7F4_9CHLR</name>
<keyword evidence="2" id="KW-1003">Cell membrane</keyword>
<dbReference type="InterPro" id="IPR056785">
    <property type="entry name" value="YkcA/B-like_C"/>
</dbReference>
<feature type="transmembrane region" description="Helical" evidence="9">
    <location>
        <begin position="274"/>
        <end position="299"/>
    </location>
</feature>
<dbReference type="EMBL" id="BIXY01000006">
    <property type="protein sequence ID" value="GCF07136.1"/>
    <property type="molecule type" value="Genomic_DNA"/>
</dbReference>
<feature type="region of interest" description="Disordered" evidence="8">
    <location>
        <begin position="1"/>
        <end position="20"/>
    </location>
</feature>
<feature type="transmembrane region" description="Helical" evidence="9">
    <location>
        <begin position="445"/>
        <end position="462"/>
    </location>
</feature>
<dbReference type="Proteomes" id="UP000322530">
    <property type="component" value="Unassembled WGS sequence"/>
</dbReference>
<feature type="transmembrane region" description="Helical" evidence="9">
    <location>
        <begin position="468"/>
        <end position="490"/>
    </location>
</feature>
<proteinExistence type="predicted"/>
<dbReference type="OrthoDB" id="9810398at2"/>
<keyword evidence="13" id="KW-1185">Reference proteome</keyword>
<evidence type="ECO:0000259" key="11">
    <source>
        <dbReference type="Pfam" id="PF24878"/>
    </source>
</evidence>
<protein>
    <submittedName>
        <fullName evidence="12">Dolichyl-phosphate-mannose--protein mannosyltransferase</fullName>
    </submittedName>
</protein>
<feature type="transmembrane region" description="Helical" evidence="9">
    <location>
        <begin position="27"/>
        <end position="53"/>
    </location>
</feature>
<evidence type="ECO:0000256" key="6">
    <source>
        <dbReference type="ARBA" id="ARBA00022989"/>
    </source>
</evidence>
<evidence type="ECO:0000256" key="7">
    <source>
        <dbReference type="ARBA" id="ARBA00023136"/>
    </source>
</evidence>
<feature type="domain" description="Putative mannosyltransferase YkcA/B-like C-terminal" evidence="11">
    <location>
        <begin position="644"/>
        <end position="712"/>
    </location>
</feature>
<evidence type="ECO:0000256" key="9">
    <source>
        <dbReference type="SAM" id="Phobius"/>
    </source>
</evidence>